<evidence type="ECO:0000313" key="1">
    <source>
        <dbReference type="EMBL" id="MBE9236377.1"/>
    </source>
</evidence>
<evidence type="ECO:0000313" key="2">
    <source>
        <dbReference type="Proteomes" id="UP000606776"/>
    </source>
</evidence>
<name>A0ABR9VD12_9CYAN</name>
<proteinExistence type="predicted"/>
<accession>A0ABR9VD12</accession>
<dbReference type="Proteomes" id="UP000606776">
    <property type="component" value="Unassembled WGS sequence"/>
</dbReference>
<sequence length="48" mass="5925">DIWLQAKRFVREFYFFCHSFTVIKELFELSINCQIFDFPKLHNYGVFS</sequence>
<protein>
    <submittedName>
        <fullName evidence="1">IS630 family transposase</fullName>
    </submittedName>
</protein>
<feature type="non-terminal residue" evidence="1">
    <location>
        <position position="1"/>
    </location>
</feature>
<keyword evidence="2" id="KW-1185">Reference proteome</keyword>
<gene>
    <name evidence="1" type="ORF">IQ227_10135</name>
</gene>
<organism evidence="1 2">
    <name type="scientific">Sphaerospermopsis aphanizomenoides LEGE 00250</name>
    <dbReference type="NCBI Taxonomy" id="2777972"/>
    <lineage>
        <taxon>Bacteria</taxon>
        <taxon>Bacillati</taxon>
        <taxon>Cyanobacteriota</taxon>
        <taxon>Cyanophyceae</taxon>
        <taxon>Nostocales</taxon>
        <taxon>Aphanizomenonaceae</taxon>
        <taxon>Sphaerospermopsis</taxon>
        <taxon>Sphaerospermopsis aphanizomenoides</taxon>
    </lineage>
</organism>
<comment type="caution">
    <text evidence="1">The sequence shown here is derived from an EMBL/GenBank/DDBJ whole genome shotgun (WGS) entry which is preliminary data.</text>
</comment>
<reference evidence="1 2" key="1">
    <citation type="submission" date="2020-10" db="EMBL/GenBank/DDBJ databases">
        <authorList>
            <person name="Castelo-Branco R."/>
            <person name="Eusebio N."/>
            <person name="Adriana R."/>
            <person name="Vieira A."/>
            <person name="Brugerolle De Fraissinette N."/>
            <person name="Rezende De Castro R."/>
            <person name="Schneider M.P."/>
            <person name="Vasconcelos V."/>
            <person name="Leao P.N."/>
        </authorList>
    </citation>
    <scope>NUCLEOTIDE SEQUENCE [LARGE SCALE GENOMIC DNA]</scope>
    <source>
        <strain evidence="1 2">LEGE 00250</strain>
    </source>
</reference>
<dbReference type="EMBL" id="JADEWB010000044">
    <property type="protein sequence ID" value="MBE9236377.1"/>
    <property type="molecule type" value="Genomic_DNA"/>
</dbReference>